<keyword evidence="3 7" id="KW-0812">Transmembrane</keyword>
<evidence type="ECO:0000256" key="5">
    <source>
        <dbReference type="ARBA" id="ARBA00023136"/>
    </source>
</evidence>
<dbReference type="InterPro" id="IPR050250">
    <property type="entry name" value="Macrolide_Exporter_MacB"/>
</dbReference>
<comment type="subcellular location">
    <subcellularLocation>
        <location evidence="1">Cell membrane</location>
        <topology evidence="1">Multi-pass membrane protein</topology>
    </subcellularLocation>
</comment>
<keyword evidence="4 7" id="KW-1133">Transmembrane helix</keyword>
<sequence>MSSFSRVKDGIKESFRMAIDAIRQNKLRSILTLLGISIGVFSVIGVMTAIRTLESSVESGLNVFGTNTFIVQKWPGIMVGNHGDEKYRNRKNIDYPQYEEFKRRARMPIMVSVSEGTSARNVKYRDKTVKRSIELIGGDEGTIRTYNTYIADGRNVTTDDVHSARNVCLLGMDIVDRLFPFEDPIGKTIQIRGLDYNVIGITERKGEAFGGSQDNYVAIPITNFLQHFKNRWTTLSISVEAPSAEEYDKTMDEAIGLLRLIRKVPPGKENDFEIESNAEMIERFSGFTSGIKLFALSISVIALLVAGIGIMNIMLVSVTDRIKEIGIRKAIGATRTDILTQFLTEAIFLSEFGGIVGVILGIAGGNIVAVIFKVPAVIPFDWALYGLIVCSIIGIGFGIYPAWRASNL</sequence>
<protein>
    <recommendedName>
        <fullName evidence="11">ABC3 transporter permease protein domain-containing protein</fullName>
    </recommendedName>
</protein>
<feature type="non-terminal residue" evidence="10">
    <location>
        <position position="408"/>
    </location>
</feature>
<dbReference type="Pfam" id="PF12704">
    <property type="entry name" value="MacB_PCD"/>
    <property type="match status" value="1"/>
</dbReference>
<feature type="transmembrane region" description="Helical" evidence="7">
    <location>
        <begin position="352"/>
        <end position="376"/>
    </location>
</feature>
<feature type="transmembrane region" description="Helical" evidence="7">
    <location>
        <begin position="30"/>
        <end position="50"/>
    </location>
</feature>
<feature type="transmembrane region" description="Helical" evidence="7">
    <location>
        <begin position="293"/>
        <end position="318"/>
    </location>
</feature>
<comment type="similarity">
    <text evidence="6">Belongs to the ABC-4 integral membrane protein family.</text>
</comment>
<keyword evidence="5 7" id="KW-0472">Membrane</keyword>
<feature type="transmembrane region" description="Helical" evidence="7">
    <location>
        <begin position="382"/>
        <end position="403"/>
    </location>
</feature>
<evidence type="ECO:0000256" key="7">
    <source>
        <dbReference type="SAM" id="Phobius"/>
    </source>
</evidence>
<dbReference type="GO" id="GO:0022857">
    <property type="term" value="F:transmembrane transporter activity"/>
    <property type="evidence" value="ECO:0007669"/>
    <property type="project" value="TreeGrafter"/>
</dbReference>
<dbReference type="Pfam" id="PF02687">
    <property type="entry name" value="FtsX"/>
    <property type="match status" value="1"/>
</dbReference>
<feature type="domain" description="ABC3 transporter permease C-terminal" evidence="8">
    <location>
        <begin position="297"/>
        <end position="407"/>
    </location>
</feature>
<evidence type="ECO:0000256" key="3">
    <source>
        <dbReference type="ARBA" id="ARBA00022692"/>
    </source>
</evidence>
<dbReference type="PANTHER" id="PTHR30572:SF4">
    <property type="entry name" value="ABC TRANSPORTER PERMEASE YTRF"/>
    <property type="match status" value="1"/>
</dbReference>
<organism evidence="10">
    <name type="scientific">marine metagenome</name>
    <dbReference type="NCBI Taxonomy" id="408172"/>
    <lineage>
        <taxon>unclassified sequences</taxon>
        <taxon>metagenomes</taxon>
        <taxon>ecological metagenomes</taxon>
    </lineage>
</organism>
<dbReference type="GO" id="GO:0005886">
    <property type="term" value="C:plasma membrane"/>
    <property type="evidence" value="ECO:0007669"/>
    <property type="project" value="UniProtKB-SubCell"/>
</dbReference>
<accession>A0A382FS05</accession>
<proteinExistence type="inferred from homology"/>
<gene>
    <name evidence="10" type="ORF">METZ01_LOCUS218730</name>
</gene>
<feature type="domain" description="MacB-like periplasmic core" evidence="9">
    <location>
        <begin position="29"/>
        <end position="253"/>
    </location>
</feature>
<dbReference type="PANTHER" id="PTHR30572">
    <property type="entry name" value="MEMBRANE COMPONENT OF TRANSPORTER-RELATED"/>
    <property type="match status" value="1"/>
</dbReference>
<evidence type="ECO:0000313" key="10">
    <source>
        <dbReference type="EMBL" id="SVB65876.1"/>
    </source>
</evidence>
<evidence type="ECO:0000256" key="1">
    <source>
        <dbReference type="ARBA" id="ARBA00004651"/>
    </source>
</evidence>
<evidence type="ECO:0000256" key="6">
    <source>
        <dbReference type="ARBA" id="ARBA00038076"/>
    </source>
</evidence>
<dbReference type="EMBL" id="UINC01051562">
    <property type="protein sequence ID" value="SVB65876.1"/>
    <property type="molecule type" value="Genomic_DNA"/>
</dbReference>
<evidence type="ECO:0000256" key="4">
    <source>
        <dbReference type="ARBA" id="ARBA00022989"/>
    </source>
</evidence>
<dbReference type="AlphaFoldDB" id="A0A382FS05"/>
<evidence type="ECO:0008006" key="11">
    <source>
        <dbReference type="Google" id="ProtNLM"/>
    </source>
</evidence>
<evidence type="ECO:0000256" key="2">
    <source>
        <dbReference type="ARBA" id="ARBA00022475"/>
    </source>
</evidence>
<evidence type="ECO:0000259" key="8">
    <source>
        <dbReference type="Pfam" id="PF02687"/>
    </source>
</evidence>
<keyword evidence="2" id="KW-1003">Cell membrane</keyword>
<name>A0A382FS05_9ZZZZ</name>
<evidence type="ECO:0000259" key="9">
    <source>
        <dbReference type="Pfam" id="PF12704"/>
    </source>
</evidence>
<dbReference type="InterPro" id="IPR025857">
    <property type="entry name" value="MacB_PCD"/>
</dbReference>
<reference evidence="10" key="1">
    <citation type="submission" date="2018-05" db="EMBL/GenBank/DDBJ databases">
        <authorList>
            <person name="Lanie J.A."/>
            <person name="Ng W.-L."/>
            <person name="Kazmierczak K.M."/>
            <person name="Andrzejewski T.M."/>
            <person name="Davidsen T.M."/>
            <person name="Wayne K.J."/>
            <person name="Tettelin H."/>
            <person name="Glass J.I."/>
            <person name="Rusch D."/>
            <person name="Podicherti R."/>
            <person name="Tsui H.-C.T."/>
            <person name="Winkler M.E."/>
        </authorList>
    </citation>
    <scope>NUCLEOTIDE SEQUENCE</scope>
</reference>
<dbReference type="InterPro" id="IPR003838">
    <property type="entry name" value="ABC3_permease_C"/>
</dbReference>